<name>B4QNC2_DROSI</name>
<keyword evidence="1" id="KW-1133">Transmembrane helix</keyword>
<accession>B4QNC2</accession>
<proteinExistence type="predicted"/>
<keyword evidence="1" id="KW-0472">Membrane</keyword>
<keyword evidence="3" id="KW-1185">Reference proteome</keyword>
<dbReference type="HOGENOM" id="CLU_1779410_0_0_1"/>
<gene>
    <name evidence="2" type="primary">Dsim\GD14675</name>
    <name evidence="2" type="ORF">Dsim_GD14675</name>
</gene>
<dbReference type="EMBL" id="CM000363">
    <property type="protein sequence ID" value="EDX10792.1"/>
    <property type="molecule type" value="Genomic_DNA"/>
</dbReference>
<dbReference type="OrthoDB" id="7740580at2759"/>
<dbReference type="PhylomeDB" id="B4QNC2"/>
<dbReference type="Bgee" id="FBgn0190692">
    <property type="expression patterns" value="Expressed in embryo and 3 other cell types or tissues"/>
</dbReference>
<organism evidence="2 3">
    <name type="scientific">Drosophila simulans</name>
    <name type="common">Fruit fly</name>
    <dbReference type="NCBI Taxonomy" id="7240"/>
    <lineage>
        <taxon>Eukaryota</taxon>
        <taxon>Metazoa</taxon>
        <taxon>Ecdysozoa</taxon>
        <taxon>Arthropoda</taxon>
        <taxon>Hexapoda</taxon>
        <taxon>Insecta</taxon>
        <taxon>Pterygota</taxon>
        <taxon>Neoptera</taxon>
        <taxon>Endopterygota</taxon>
        <taxon>Diptera</taxon>
        <taxon>Brachycera</taxon>
        <taxon>Muscomorpha</taxon>
        <taxon>Ephydroidea</taxon>
        <taxon>Drosophilidae</taxon>
        <taxon>Drosophila</taxon>
        <taxon>Sophophora</taxon>
    </lineage>
</organism>
<dbReference type="STRING" id="7240.B4QNC2"/>
<evidence type="ECO:0000256" key="1">
    <source>
        <dbReference type="SAM" id="Phobius"/>
    </source>
</evidence>
<dbReference type="AlphaFoldDB" id="B4QNC2"/>
<feature type="transmembrane region" description="Helical" evidence="1">
    <location>
        <begin position="104"/>
        <end position="126"/>
    </location>
</feature>
<protein>
    <submittedName>
        <fullName evidence="2">GD14675</fullName>
    </submittedName>
</protein>
<keyword evidence="1" id="KW-0812">Transmembrane</keyword>
<sequence>MTPSPTKELMSATPTISRRPREEFAEKGAIIREVEDGVRCEQCKSDCPGFAAHDWRKTCQSCKCPREAHAIYQQQTTNVHERLGFKLVSPADSGVEARDRVFKWLTFSALLNFVWVAYNIYCWLVVFSQYQIFLEIQNPNIELLMP</sequence>
<dbReference type="Proteomes" id="UP000000304">
    <property type="component" value="Chromosome 3L"/>
</dbReference>
<evidence type="ECO:0000313" key="3">
    <source>
        <dbReference type="Proteomes" id="UP000000304"/>
    </source>
</evidence>
<reference evidence="2 3" key="1">
    <citation type="journal article" date="2007" name="Nature">
        <title>Evolution of genes and genomes on the Drosophila phylogeny.</title>
        <authorList>
            <consortium name="Drosophila 12 Genomes Consortium"/>
            <person name="Clark A.G."/>
            <person name="Eisen M.B."/>
            <person name="Smith D.R."/>
            <person name="Bergman C.M."/>
            <person name="Oliver B."/>
            <person name="Markow T.A."/>
            <person name="Kaufman T.C."/>
            <person name="Kellis M."/>
            <person name="Gelbart W."/>
            <person name="Iyer V.N."/>
            <person name="Pollard D.A."/>
            <person name="Sackton T.B."/>
            <person name="Larracuente A.M."/>
            <person name="Singh N.D."/>
            <person name="Abad J.P."/>
            <person name="Abt D.N."/>
            <person name="Adryan B."/>
            <person name="Aguade M."/>
            <person name="Akashi H."/>
            <person name="Anderson W.W."/>
            <person name="Aquadro C.F."/>
            <person name="Ardell D.H."/>
            <person name="Arguello R."/>
            <person name="Artieri C.G."/>
            <person name="Barbash D.A."/>
            <person name="Barker D."/>
            <person name="Barsanti P."/>
            <person name="Batterham P."/>
            <person name="Batzoglou S."/>
            <person name="Begun D."/>
            <person name="Bhutkar A."/>
            <person name="Blanco E."/>
            <person name="Bosak S.A."/>
            <person name="Bradley R.K."/>
            <person name="Brand A.D."/>
            <person name="Brent M.R."/>
            <person name="Brooks A.N."/>
            <person name="Brown R.H."/>
            <person name="Butlin R.K."/>
            <person name="Caggese C."/>
            <person name="Calvi B.R."/>
            <person name="Bernardo de Carvalho A."/>
            <person name="Caspi A."/>
            <person name="Castrezana S."/>
            <person name="Celniker S.E."/>
            <person name="Chang J.L."/>
            <person name="Chapple C."/>
            <person name="Chatterji S."/>
            <person name="Chinwalla A."/>
            <person name="Civetta A."/>
            <person name="Clifton S.W."/>
            <person name="Comeron J.M."/>
            <person name="Costello J.C."/>
            <person name="Coyne J.A."/>
            <person name="Daub J."/>
            <person name="David R.G."/>
            <person name="Delcher A.L."/>
            <person name="Delehaunty K."/>
            <person name="Do C.B."/>
            <person name="Ebling H."/>
            <person name="Edwards K."/>
            <person name="Eickbush T."/>
            <person name="Evans J.D."/>
            <person name="Filipski A."/>
            <person name="Findeiss S."/>
            <person name="Freyhult E."/>
            <person name="Fulton L."/>
            <person name="Fulton R."/>
            <person name="Garcia A.C."/>
            <person name="Gardiner A."/>
            <person name="Garfield D.A."/>
            <person name="Garvin B.E."/>
            <person name="Gibson G."/>
            <person name="Gilbert D."/>
            <person name="Gnerre S."/>
            <person name="Godfrey J."/>
            <person name="Good R."/>
            <person name="Gotea V."/>
            <person name="Gravely B."/>
            <person name="Greenberg A.J."/>
            <person name="Griffiths-Jones S."/>
            <person name="Gross S."/>
            <person name="Guigo R."/>
            <person name="Gustafson E.A."/>
            <person name="Haerty W."/>
            <person name="Hahn M.W."/>
            <person name="Halligan D.L."/>
            <person name="Halpern A.L."/>
            <person name="Halter G.M."/>
            <person name="Han M.V."/>
            <person name="Heger A."/>
            <person name="Hillier L."/>
            <person name="Hinrichs A.S."/>
            <person name="Holmes I."/>
            <person name="Hoskins R.A."/>
            <person name="Hubisz M.J."/>
            <person name="Hultmark D."/>
            <person name="Huntley M.A."/>
            <person name="Jaffe D.B."/>
            <person name="Jagadeeshan S."/>
            <person name="Jeck W.R."/>
            <person name="Johnson J."/>
            <person name="Jones C.D."/>
            <person name="Jordan W.C."/>
            <person name="Karpen G.H."/>
            <person name="Kataoka E."/>
            <person name="Keightley P.D."/>
            <person name="Kheradpour P."/>
            <person name="Kirkness E.F."/>
            <person name="Koerich L.B."/>
            <person name="Kristiansen K."/>
            <person name="Kudrna D."/>
            <person name="Kulathinal R.J."/>
            <person name="Kumar S."/>
            <person name="Kwok R."/>
            <person name="Lander E."/>
            <person name="Langley C.H."/>
            <person name="Lapoint R."/>
            <person name="Lazzaro B.P."/>
            <person name="Lee S.J."/>
            <person name="Levesque L."/>
            <person name="Li R."/>
            <person name="Lin C.F."/>
            <person name="Lin M.F."/>
            <person name="Lindblad-Toh K."/>
            <person name="Llopart A."/>
            <person name="Long M."/>
            <person name="Low L."/>
            <person name="Lozovsky E."/>
            <person name="Lu J."/>
            <person name="Luo M."/>
            <person name="Machado C.A."/>
            <person name="Makalowski W."/>
            <person name="Marzo M."/>
            <person name="Matsuda M."/>
            <person name="Matzkin L."/>
            <person name="McAllister B."/>
            <person name="McBride C.S."/>
            <person name="McKernan B."/>
            <person name="McKernan K."/>
            <person name="Mendez-Lago M."/>
            <person name="Minx P."/>
            <person name="Mollenhauer M.U."/>
            <person name="Montooth K."/>
            <person name="Mount S.M."/>
            <person name="Mu X."/>
            <person name="Myers E."/>
            <person name="Negre B."/>
            <person name="Newfeld S."/>
            <person name="Nielsen R."/>
            <person name="Noor M.A."/>
            <person name="O'Grady P."/>
            <person name="Pachter L."/>
            <person name="Papaceit M."/>
            <person name="Parisi M.J."/>
            <person name="Parisi M."/>
            <person name="Parts L."/>
            <person name="Pedersen J.S."/>
            <person name="Pesole G."/>
            <person name="Phillippy A.M."/>
            <person name="Ponting C.P."/>
            <person name="Pop M."/>
            <person name="Porcelli D."/>
            <person name="Powell J.R."/>
            <person name="Prohaska S."/>
            <person name="Pruitt K."/>
            <person name="Puig M."/>
            <person name="Quesneville H."/>
            <person name="Ram K.R."/>
            <person name="Rand D."/>
            <person name="Rasmussen M.D."/>
            <person name="Reed L.K."/>
            <person name="Reenan R."/>
            <person name="Reily A."/>
            <person name="Remington K.A."/>
            <person name="Rieger T.T."/>
            <person name="Ritchie M.G."/>
            <person name="Robin C."/>
            <person name="Rogers Y.H."/>
            <person name="Rohde C."/>
            <person name="Rozas J."/>
            <person name="Rubenfield M.J."/>
            <person name="Ruiz A."/>
            <person name="Russo S."/>
            <person name="Salzberg S.L."/>
            <person name="Sanchez-Gracia A."/>
            <person name="Saranga D.J."/>
            <person name="Sato H."/>
            <person name="Schaeffer S.W."/>
            <person name="Schatz M.C."/>
            <person name="Schlenke T."/>
            <person name="Schwartz R."/>
            <person name="Segarra C."/>
            <person name="Singh R.S."/>
            <person name="Sirot L."/>
            <person name="Sirota M."/>
            <person name="Sisneros N.B."/>
            <person name="Smith C.D."/>
            <person name="Smith T.F."/>
            <person name="Spieth J."/>
            <person name="Stage D.E."/>
            <person name="Stark A."/>
            <person name="Stephan W."/>
            <person name="Strausberg R.L."/>
            <person name="Strempel S."/>
            <person name="Sturgill D."/>
            <person name="Sutton G."/>
            <person name="Sutton G.G."/>
            <person name="Tao W."/>
            <person name="Teichmann S."/>
            <person name="Tobari Y.N."/>
            <person name="Tomimura Y."/>
            <person name="Tsolas J.M."/>
            <person name="Valente V.L."/>
            <person name="Venter E."/>
            <person name="Venter J.C."/>
            <person name="Vicario S."/>
            <person name="Vieira F.G."/>
            <person name="Vilella A.J."/>
            <person name="Villasante A."/>
            <person name="Walenz B."/>
            <person name="Wang J."/>
            <person name="Wasserman M."/>
            <person name="Watts T."/>
            <person name="Wilson D."/>
            <person name="Wilson R.K."/>
            <person name="Wing R.A."/>
            <person name="Wolfner M.F."/>
            <person name="Wong A."/>
            <person name="Wong G.K."/>
            <person name="Wu C.I."/>
            <person name="Wu G."/>
            <person name="Yamamoto D."/>
            <person name="Yang H.P."/>
            <person name="Yang S.P."/>
            <person name="Yorke J.A."/>
            <person name="Yoshida K."/>
            <person name="Zdobnov E."/>
            <person name="Zhang P."/>
            <person name="Zhang Y."/>
            <person name="Zimin A.V."/>
            <person name="Baldwin J."/>
            <person name="Abdouelleil A."/>
            <person name="Abdulkadir J."/>
            <person name="Abebe A."/>
            <person name="Abera B."/>
            <person name="Abreu J."/>
            <person name="Acer S.C."/>
            <person name="Aftuck L."/>
            <person name="Alexander A."/>
            <person name="An P."/>
            <person name="Anderson E."/>
            <person name="Anderson S."/>
            <person name="Arachi H."/>
            <person name="Azer M."/>
            <person name="Bachantsang P."/>
            <person name="Barry A."/>
            <person name="Bayul T."/>
            <person name="Berlin A."/>
            <person name="Bessette D."/>
            <person name="Bloom T."/>
            <person name="Blye J."/>
            <person name="Boguslavskiy L."/>
            <person name="Bonnet C."/>
            <person name="Boukhgalter B."/>
            <person name="Bourzgui I."/>
            <person name="Brown A."/>
            <person name="Cahill P."/>
            <person name="Channer S."/>
            <person name="Cheshatsang Y."/>
            <person name="Chuda L."/>
            <person name="Citroen M."/>
            <person name="Collymore A."/>
            <person name="Cooke P."/>
            <person name="Costello M."/>
            <person name="D'Aco K."/>
            <person name="Daza R."/>
            <person name="De Haan G."/>
            <person name="DeGray S."/>
            <person name="DeMaso C."/>
            <person name="Dhargay N."/>
            <person name="Dooley K."/>
            <person name="Dooley E."/>
            <person name="Doricent M."/>
            <person name="Dorje P."/>
            <person name="Dorjee K."/>
            <person name="Dupes A."/>
            <person name="Elong R."/>
            <person name="Falk J."/>
            <person name="Farina A."/>
            <person name="Faro S."/>
            <person name="Ferguson D."/>
            <person name="Fisher S."/>
            <person name="Foley C.D."/>
            <person name="Franke A."/>
            <person name="Friedrich D."/>
            <person name="Gadbois L."/>
            <person name="Gearin G."/>
            <person name="Gearin C.R."/>
            <person name="Giannoukos G."/>
            <person name="Goode T."/>
            <person name="Graham J."/>
            <person name="Grandbois E."/>
            <person name="Grewal S."/>
            <person name="Gyaltsen K."/>
            <person name="Hafez N."/>
            <person name="Hagos B."/>
            <person name="Hall J."/>
            <person name="Henson C."/>
            <person name="Hollinger A."/>
            <person name="Honan T."/>
            <person name="Huard M.D."/>
            <person name="Hughes L."/>
            <person name="Hurhula B."/>
            <person name="Husby M.E."/>
            <person name="Kamat A."/>
            <person name="Kanga B."/>
            <person name="Kashin S."/>
            <person name="Khazanovich D."/>
            <person name="Kisner P."/>
            <person name="Lance K."/>
            <person name="Lara M."/>
            <person name="Lee W."/>
            <person name="Lennon N."/>
            <person name="Letendre F."/>
            <person name="LeVine R."/>
            <person name="Lipovsky A."/>
            <person name="Liu X."/>
            <person name="Liu J."/>
            <person name="Liu S."/>
            <person name="Lokyitsang T."/>
            <person name="Lokyitsang Y."/>
            <person name="Lubonja R."/>
            <person name="Lui A."/>
            <person name="MacDonald P."/>
            <person name="Magnisalis V."/>
            <person name="Maru K."/>
            <person name="Matthews C."/>
            <person name="McCusker W."/>
            <person name="McDonough S."/>
            <person name="Mehta T."/>
            <person name="Meldrim J."/>
            <person name="Meneus L."/>
            <person name="Mihai O."/>
            <person name="Mihalev A."/>
            <person name="Mihova T."/>
            <person name="Mittelman R."/>
            <person name="Mlenga V."/>
            <person name="Montmayeur A."/>
            <person name="Mulrain L."/>
            <person name="Navidi A."/>
            <person name="Naylor J."/>
            <person name="Negash T."/>
            <person name="Nguyen T."/>
            <person name="Nguyen N."/>
            <person name="Nicol R."/>
            <person name="Norbu C."/>
            <person name="Norbu N."/>
            <person name="Novod N."/>
            <person name="O'Neill B."/>
            <person name="Osman S."/>
            <person name="Markiewicz E."/>
            <person name="Oyono O.L."/>
            <person name="Patti C."/>
            <person name="Phunkhang P."/>
            <person name="Pierre F."/>
            <person name="Priest M."/>
            <person name="Raghuraman S."/>
            <person name="Rege F."/>
            <person name="Reyes R."/>
            <person name="Rise C."/>
            <person name="Rogov P."/>
            <person name="Ross K."/>
            <person name="Ryan E."/>
            <person name="Settipalli S."/>
            <person name="Shea T."/>
            <person name="Sherpa N."/>
            <person name="Shi L."/>
            <person name="Shih D."/>
            <person name="Sparrow T."/>
            <person name="Spaulding J."/>
            <person name="Stalker J."/>
            <person name="Stange-Thomann N."/>
            <person name="Stavropoulos S."/>
            <person name="Stone C."/>
            <person name="Strader C."/>
            <person name="Tesfaye S."/>
            <person name="Thomson T."/>
            <person name="Thoulutsang Y."/>
            <person name="Thoulutsang D."/>
            <person name="Topham K."/>
            <person name="Topping I."/>
            <person name="Tsamla T."/>
            <person name="Vassiliev H."/>
            <person name="Vo A."/>
            <person name="Wangchuk T."/>
            <person name="Wangdi T."/>
            <person name="Weiand M."/>
            <person name="Wilkinson J."/>
            <person name="Wilson A."/>
            <person name="Yadav S."/>
            <person name="Young G."/>
            <person name="Yu Q."/>
            <person name="Zembek L."/>
            <person name="Zhong D."/>
            <person name="Zimmer A."/>
            <person name="Zwirko Z."/>
            <person name="Jaffe D.B."/>
            <person name="Alvarez P."/>
            <person name="Brockman W."/>
            <person name="Butler J."/>
            <person name="Chin C."/>
            <person name="Gnerre S."/>
            <person name="Grabherr M."/>
            <person name="Kleber M."/>
            <person name="Mauceli E."/>
            <person name="MacCallum I."/>
        </authorList>
    </citation>
    <scope>NUCLEOTIDE SEQUENCE [LARGE SCALE GENOMIC DNA]</scope>
    <source>
        <strain evidence="3">white501</strain>
    </source>
</reference>
<evidence type="ECO:0000313" key="2">
    <source>
        <dbReference type="EMBL" id="EDX10792.1"/>
    </source>
</evidence>